<feature type="compositionally biased region" description="Low complexity" evidence="2">
    <location>
        <begin position="78"/>
        <end position="97"/>
    </location>
</feature>
<feature type="compositionally biased region" description="Low complexity" evidence="2">
    <location>
        <begin position="358"/>
        <end position="371"/>
    </location>
</feature>
<feature type="region of interest" description="Disordered" evidence="2">
    <location>
        <begin position="262"/>
        <end position="283"/>
    </location>
</feature>
<feature type="compositionally biased region" description="Polar residues" evidence="2">
    <location>
        <begin position="322"/>
        <end position="331"/>
    </location>
</feature>
<evidence type="ECO:0000256" key="2">
    <source>
        <dbReference type="SAM" id="MobiDB-lite"/>
    </source>
</evidence>
<name>A0A5J9WBP0_9POAL</name>
<keyword evidence="4" id="KW-1185">Reference proteome</keyword>
<evidence type="ECO:0000313" key="3">
    <source>
        <dbReference type="EMBL" id="TVU45598.1"/>
    </source>
</evidence>
<dbReference type="PANTHER" id="PTHR36764">
    <property type="entry name" value="TRNA (ILE)-LYSIDINE SYNTHASE"/>
    <property type="match status" value="1"/>
</dbReference>
<gene>
    <name evidence="3" type="ORF">EJB05_05088</name>
</gene>
<dbReference type="AlphaFoldDB" id="A0A5J9WBP0"/>
<dbReference type="OrthoDB" id="1922268at2759"/>
<dbReference type="GO" id="GO:0009507">
    <property type="term" value="C:chloroplast"/>
    <property type="evidence" value="ECO:0007669"/>
    <property type="project" value="TreeGrafter"/>
</dbReference>
<feature type="region of interest" description="Disordered" evidence="2">
    <location>
        <begin position="48"/>
        <end position="159"/>
    </location>
</feature>
<sequence>MVAVSMYRGNLHLSGGADGAPPRRWESPRPALSVKQFRRLVRSRSLAVARLAGAPPPPHPESPPPASPSSSRDEEEQGQLQGEGEQHGQPQQQQQQPEEGEEGEVLQHQQPQVEAVEEQEEGAVEDGEVNDAGEVVVEADGDAEEGQGESEGVDPNQELDDFFSVLWDGVNRIEVSSPDGIKEKKRKLNEKLDILNKKKHDLVQMLKQVLNAEEEIRRRTMQASLRAVMPQPLENATDGSPVSRLASRMTVDVNFGDIAVDSDAGSNQGTPGRPLHHFHSISPSTASFARSPFGSMHHHSVSCLNGSCKLQELDFKGHTPRSPATFSTASPSRFAANAPQGQPPGLNSASLAGGNYVASSPSPAASGGSSSVFRDSRPPNSM</sequence>
<accession>A0A5J9WBP0</accession>
<reference evidence="3 4" key="1">
    <citation type="journal article" date="2019" name="Sci. Rep.">
        <title>A high-quality genome of Eragrostis curvula grass provides insights into Poaceae evolution and supports new strategies to enhance forage quality.</title>
        <authorList>
            <person name="Carballo J."/>
            <person name="Santos B.A.C.M."/>
            <person name="Zappacosta D."/>
            <person name="Garbus I."/>
            <person name="Selva J.P."/>
            <person name="Gallo C.A."/>
            <person name="Diaz A."/>
            <person name="Albertini E."/>
            <person name="Caccamo M."/>
            <person name="Echenique V."/>
        </authorList>
    </citation>
    <scope>NUCLEOTIDE SEQUENCE [LARGE SCALE GENOMIC DNA]</scope>
    <source>
        <strain evidence="4">cv. Victoria</strain>
        <tissue evidence="3">Leaf</tissue>
    </source>
</reference>
<comment type="caution">
    <text evidence="3">The sequence shown here is derived from an EMBL/GenBank/DDBJ whole genome shotgun (WGS) entry which is preliminary data.</text>
</comment>
<organism evidence="3 4">
    <name type="scientific">Eragrostis curvula</name>
    <name type="common">weeping love grass</name>
    <dbReference type="NCBI Taxonomy" id="38414"/>
    <lineage>
        <taxon>Eukaryota</taxon>
        <taxon>Viridiplantae</taxon>
        <taxon>Streptophyta</taxon>
        <taxon>Embryophyta</taxon>
        <taxon>Tracheophyta</taxon>
        <taxon>Spermatophyta</taxon>
        <taxon>Magnoliopsida</taxon>
        <taxon>Liliopsida</taxon>
        <taxon>Poales</taxon>
        <taxon>Poaceae</taxon>
        <taxon>PACMAD clade</taxon>
        <taxon>Chloridoideae</taxon>
        <taxon>Eragrostideae</taxon>
        <taxon>Eragrostidinae</taxon>
        <taxon>Eragrostis</taxon>
    </lineage>
</organism>
<feature type="coiled-coil region" evidence="1">
    <location>
        <begin position="185"/>
        <end position="215"/>
    </location>
</feature>
<dbReference type="EMBL" id="RWGY01000004">
    <property type="protein sequence ID" value="TVU45598.1"/>
    <property type="molecule type" value="Genomic_DNA"/>
</dbReference>
<evidence type="ECO:0000256" key="1">
    <source>
        <dbReference type="SAM" id="Coils"/>
    </source>
</evidence>
<dbReference type="Proteomes" id="UP000324897">
    <property type="component" value="Chromosome 5"/>
</dbReference>
<feature type="compositionally biased region" description="Pro residues" evidence="2">
    <location>
        <begin position="54"/>
        <end position="67"/>
    </location>
</feature>
<protein>
    <submittedName>
        <fullName evidence="3">Uncharacterized protein</fullName>
    </submittedName>
</protein>
<keyword evidence="1" id="KW-0175">Coiled coil</keyword>
<feature type="region of interest" description="Disordered" evidence="2">
    <location>
        <begin position="1"/>
        <end position="36"/>
    </location>
</feature>
<dbReference type="Gramene" id="TVU45598">
    <property type="protein sequence ID" value="TVU45598"/>
    <property type="gene ID" value="EJB05_05088"/>
</dbReference>
<feature type="region of interest" description="Disordered" evidence="2">
    <location>
        <begin position="319"/>
        <end position="382"/>
    </location>
</feature>
<proteinExistence type="predicted"/>
<evidence type="ECO:0000313" key="4">
    <source>
        <dbReference type="Proteomes" id="UP000324897"/>
    </source>
</evidence>
<feature type="compositionally biased region" description="Acidic residues" evidence="2">
    <location>
        <begin position="115"/>
        <end position="159"/>
    </location>
</feature>
<dbReference type="PANTHER" id="PTHR36764:SF1">
    <property type="entry name" value="TRNA (ILE)-LYSIDINE SYNTHASE"/>
    <property type="match status" value="1"/>
</dbReference>